<feature type="domain" description="HTH cro/C1-type" evidence="3">
    <location>
        <begin position="62"/>
        <end position="116"/>
    </location>
</feature>
<feature type="compositionally biased region" description="Basic and acidic residues" evidence="2">
    <location>
        <begin position="180"/>
        <end position="192"/>
    </location>
</feature>
<feature type="region of interest" description="Disordered" evidence="2">
    <location>
        <begin position="1"/>
        <end position="20"/>
    </location>
</feature>
<evidence type="ECO:0000256" key="2">
    <source>
        <dbReference type="SAM" id="MobiDB-lite"/>
    </source>
</evidence>
<dbReference type="CDD" id="cd00093">
    <property type="entry name" value="HTH_XRE"/>
    <property type="match status" value="1"/>
</dbReference>
<dbReference type="EMBL" id="BMXL01000005">
    <property type="protein sequence ID" value="GHD21824.1"/>
    <property type="molecule type" value="Genomic_DNA"/>
</dbReference>
<dbReference type="Gene3D" id="1.10.260.40">
    <property type="entry name" value="lambda repressor-like DNA-binding domains"/>
    <property type="match status" value="1"/>
</dbReference>
<dbReference type="InterPro" id="IPR052345">
    <property type="entry name" value="Rad_response_metalloprotease"/>
</dbReference>
<accession>A0A918XBV5</accession>
<dbReference type="GO" id="GO:0003677">
    <property type="term" value="F:DNA binding"/>
    <property type="evidence" value="ECO:0007669"/>
    <property type="project" value="InterPro"/>
</dbReference>
<dbReference type="InterPro" id="IPR010359">
    <property type="entry name" value="IrrE_HExxH"/>
</dbReference>
<comment type="similarity">
    <text evidence="1">Belongs to the short-chain fatty acyl-CoA assimilation regulator (ScfR) family.</text>
</comment>
<dbReference type="PANTHER" id="PTHR43236:SF2">
    <property type="entry name" value="BLL0069 PROTEIN"/>
    <property type="match status" value="1"/>
</dbReference>
<dbReference type="Pfam" id="PF06114">
    <property type="entry name" value="Peptidase_M78"/>
    <property type="match status" value="1"/>
</dbReference>
<dbReference type="Gene3D" id="1.10.10.2910">
    <property type="match status" value="1"/>
</dbReference>
<evidence type="ECO:0000256" key="1">
    <source>
        <dbReference type="ARBA" id="ARBA00007227"/>
    </source>
</evidence>
<keyword evidence="5" id="KW-1185">Reference proteome</keyword>
<feature type="region of interest" description="Disordered" evidence="2">
    <location>
        <begin position="430"/>
        <end position="464"/>
    </location>
</feature>
<dbReference type="SUPFAM" id="SSF47413">
    <property type="entry name" value="lambda repressor-like DNA-binding domains"/>
    <property type="match status" value="1"/>
</dbReference>
<dbReference type="InterPro" id="IPR001387">
    <property type="entry name" value="Cro/C1-type_HTH"/>
</dbReference>
<dbReference type="AlphaFoldDB" id="A0A918XBV5"/>
<proteinExistence type="inferred from homology"/>
<sequence>MRTTLTGYEAPVTGEPSYPSRPRNAHALAGVGVHSYTESQSKSLIQTGEVAAMTMTDIGARIERARAAADLSQRALAGATGLSQSSLSRIISGARPPKMPELVAIAWETGHTVAQLIGTGVSAERAQCAARATNDSDMDGMRRALLDFLELDEYLDDQAIPATTGSRAGKQGPETVNAEQEGRTEAERFRREQNLGMQPLGDLVAIIEQAAGIDVAVLDADQDEHGLTMRAPERGAVFIAVARTEHPMRQRSTLAHELGHVLFEDWVNSDTGGWSNRSPGESRANAFARHLLVPVEGLRAFLGERGSIGRSDLSAVVQRFLVSPKIASIALHQAGYIDLSTKKEWMALFAPGLATRFGWSDQYLALRDDSARRRAPQQLLTRAIKGYAEGILSVQAIATLRGLSRGDTEVELGKAGVVPADRSAMWADHSELPEPDVDLSALDEALDAPDEDTEAPDTTASDSG</sequence>
<evidence type="ECO:0000313" key="5">
    <source>
        <dbReference type="Proteomes" id="UP000654947"/>
    </source>
</evidence>
<evidence type="ECO:0000313" key="4">
    <source>
        <dbReference type="EMBL" id="GHD21824.1"/>
    </source>
</evidence>
<dbReference type="Pfam" id="PF13560">
    <property type="entry name" value="HTH_31"/>
    <property type="match status" value="1"/>
</dbReference>
<dbReference type="SMART" id="SM00530">
    <property type="entry name" value="HTH_XRE"/>
    <property type="match status" value="1"/>
</dbReference>
<dbReference type="InterPro" id="IPR010982">
    <property type="entry name" value="Lambda_DNA-bd_dom_sf"/>
</dbReference>
<feature type="region of interest" description="Disordered" evidence="2">
    <location>
        <begin position="163"/>
        <end position="192"/>
    </location>
</feature>
<organism evidence="4 5">
    <name type="scientific">Nocardiopsis kunsanensis</name>
    <dbReference type="NCBI Taxonomy" id="141693"/>
    <lineage>
        <taxon>Bacteria</taxon>
        <taxon>Bacillati</taxon>
        <taxon>Actinomycetota</taxon>
        <taxon>Actinomycetes</taxon>
        <taxon>Streptosporangiales</taxon>
        <taxon>Nocardiopsidaceae</taxon>
        <taxon>Nocardiopsis</taxon>
    </lineage>
</organism>
<comment type="caution">
    <text evidence="4">The sequence shown here is derived from an EMBL/GenBank/DDBJ whole genome shotgun (WGS) entry which is preliminary data.</text>
</comment>
<name>A0A918XBV5_9ACTN</name>
<reference evidence="4 5" key="1">
    <citation type="journal article" date="2014" name="Int. J. Syst. Evol. Microbiol.">
        <title>Complete genome sequence of Corynebacterium casei LMG S-19264T (=DSM 44701T), isolated from a smear-ripened cheese.</title>
        <authorList>
            <consortium name="US DOE Joint Genome Institute (JGI-PGF)"/>
            <person name="Walter F."/>
            <person name="Albersmeier A."/>
            <person name="Kalinowski J."/>
            <person name="Ruckert C."/>
        </authorList>
    </citation>
    <scope>NUCLEOTIDE SEQUENCE [LARGE SCALE GENOMIC DNA]</scope>
    <source>
        <strain evidence="4 5">KCTC 19473</strain>
    </source>
</reference>
<dbReference type="PANTHER" id="PTHR43236">
    <property type="entry name" value="ANTITOXIN HIGA1"/>
    <property type="match status" value="1"/>
</dbReference>
<dbReference type="PROSITE" id="PS50943">
    <property type="entry name" value="HTH_CROC1"/>
    <property type="match status" value="1"/>
</dbReference>
<evidence type="ECO:0000259" key="3">
    <source>
        <dbReference type="PROSITE" id="PS50943"/>
    </source>
</evidence>
<dbReference type="Proteomes" id="UP000654947">
    <property type="component" value="Unassembled WGS sequence"/>
</dbReference>
<protein>
    <submittedName>
        <fullName evidence="4">Transcriptional regulator</fullName>
    </submittedName>
</protein>
<feature type="compositionally biased region" description="Acidic residues" evidence="2">
    <location>
        <begin position="444"/>
        <end position="455"/>
    </location>
</feature>
<gene>
    <name evidence="4" type="ORF">GCM10007147_15690</name>
</gene>